<evidence type="ECO:0000313" key="3">
    <source>
        <dbReference type="Proteomes" id="UP001168107"/>
    </source>
</evidence>
<dbReference type="Proteomes" id="UP001168107">
    <property type="component" value="Unassembled WGS sequence"/>
</dbReference>
<evidence type="ECO:0000259" key="1">
    <source>
        <dbReference type="PROSITE" id="PS50164"/>
    </source>
</evidence>
<organism evidence="2 3">
    <name type="scientific">Aeromonas bestiarum</name>
    <dbReference type="NCBI Taxonomy" id="105751"/>
    <lineage>
        <taxon>Bacteria</taxon>
        <taxon>Pseudomonadati</taxon>
        <taxon>Pseudomonadota</taxon>
        <taxon>Gammaproteobacteria</taxon>
        <taxon>Aeromonadales</taxon>
        <taxon>Aeromonadaceae</taxon>
        <taxon>Aeromonas</taxon>
    </lineage>
</organism>
<comment type="caution">
    <text evidence="2">The sequence shown here is derived from an EMBL/GenBank/DDBJ whole genome shotgun (WGS) entry which is preliminary data.</text>
</comment>
<accession>A0ABT7PTI0</accession>
<dbReference type="InterPro" id="IPR000305">
    <property type="entry name" value="GIY-YIG_endonuc"/>
</dbReference>
<reference evidence="2" key="1">
    <citation type="submission" date="2024-05" db="EMBL/GenBank/DDBJ databases">
        <title>WGS of Aeromonas isolates.</title>
        <authorList>
            <person name="Lee H."/>
        </authorList>
    </citation>
    <scope>NUCLEOTIDE SEQUENCE</scope>
    <source>
        <strain evidence="2">SU58-3</strain>
    </source>
</reference>
<protein>
    <submittedName>
        <fullName evidence="2">GIY-YIG nuclease family protein</fullName>
    </submittedName>
</protein>
<dbReference type="Gene3D" id="3.40.1440.10">
    <property type="entry name" value="GIY-YIG endonuclease"/>
    <property type="match status" value="1"/>
</dbReference>
<sequence>MCRSNATIVKVNILNNITEAQVKQAKFFVYGYLFDKEKFYVGMTNDLVTRYDEHYRGAYNSSDRGCNCNVKSAFKENVPKVYLIGVAETKKECQNLEAQAISFYSKGSLNHRQEAHKITDKKYSFNRLVHMSIEFTAKKNKDKSQINQYTAKDREKLLCKIVGTTQRKRVQCIEGKYHGLFVSCSKKEREIHGLGAKVYIRATINSAGNQLVAPVADKFIPAE</sequence>
<dbReference type="SUPFAM" id="SSF82771">
    <property type="entry name" value="GIY-YIG endonuclease"/>
    <property type="match status" value="1"/>
</dbReference>
<dbReference type="PROSITE" id="PS50164">
    <property type="entry name" value="GIY_YIG"/>
    <property type="match status" value="1"/>
</dbReference>
<proteinExistence type="predicted"/>
<feature type="domain" description="GIY-YIG" evidence="1">
    <location>
        <begin position="25"/>
        <end position="111"/>
    </location>
</feature>
<gene>
    <name evidence="2" type="ORF">OB935_00570</name>
</gene>
<name>A0ABT7PTI0_9GAMM</name>
<dbReference type="Pfam" id="PF01541">
    <property type="entry name" value="GIY-YIG"/>
    <property type="match status" value="1"/>
</dbReference>
<dbReference type="InterPro" id="IPR035901">
    <property type="entry name" value="GIY-YIG_endonuc_sf"/>
</dbReference>
<dbReference type="RefSeq" id="WP_290016778.1">
    <property type="nucleotide sequence ID" value="NZ_JAOPLL010000001.1"/>
</dbReference>
<dbReference type="EMBL" id="JAOPLL010000001">
    <property type="protein sequence ID" value="MDM5070345.1"/>
    <property type="molecule type" value="Genomic_DNA"/>
</dbReference>
<evidence type="ECO:0000313" key="2">
    <source>
        <dbReference type="EMBL" id="MDM5070345.1"/>
    </source>
</evidence>
<keyword evidence="3" id="KW-1185">Reference proteome</keyword>